<protein>
    <recommendedName>
        <fullName evidence="3">aldehyde dehydrogenase (NAD(+))</fullName>
        <ecNumber evidence="3">1.2.1.3</ecNumber>
    </recommendedName>
</protein>
<dbReference type="FunFam" id="3.40.605.10:FF:000007">
    <property type="entry name" value="NAD/NADP-dependent betaine aldehyde dehydrogenase"/>
    <property type="match status" value="1"/>
</dbReference>
<dbReference type="Gene3D" id="3.40.605.10">
    <property type="entry name" value="Aldehyde Dehydrogenase, Chain A, domain 1"/>
    <property type="match status" value="1"/>
</dbReference>
<dbReference type="Pfam" id="PF00171">
    <property type="entry name" value="Aldedh"/>
    <property type="match status" value="1"/>
</dbReference>
<dbReference type="EC" id="1.2.1.3" evidence="3"/>
<evidence type="ECO:0000256" key="1">
    <source>
        <dbReference type="ARBA" id="ARBA00009986"/>
    </source>
</evidence>
<evidence type="ECO:0000259" key="5">
    <source>
        <dbReference type="Pfam" id="PF00171"/>
    </source>
</evidence>
<dbReference type="EMBL" id="LC066377">
    <property type="protein sequence ID" value="BAT28264.1"/>
    <property type="molecule type" value="Genomic_DNA"/>
</dbReference>
<proteinExistence type="inferred from homology"/>
<dbReference type="InterPro" id="IPR016162">
    <property type="entry name" value="Ald_DH_N"/>
</dbReference>
<dbReference type="GO" id="GO:0004029">
    <property type="term" value="F:aldehyde dehydrogenase (NAD+) activity"/>
    <property type="evidence" value="ECO:0007669"/>
    <property type="project" value="UniProtKB-EC"/>
</dbReference>
<evidence type="ECO:0000313" key="6">
    <source>
        <dbReference type="EMBL" id="BAT28264.1"/>
    </source>
</evidence>
<keyword evidence="2" id="KW-0560">Oxidoreductase</keyword>
<dbReference type="InterPro" id="IPR015590">
    <property type="entry name" value="Aldehyde_DH_dom"/>
</dbReference>
<dbReference type="PROSITE" id="PS00070">
    <property type="entry name" value="ALDEHYDE_DEHYDR_CYS"/>
    <property type="match status" value="1"/>
</dbReference>
<reference evidence="6" key="1">
    <citation type="journal article" date="2015" name="Proc. Natl. Acad. Sci. U.S.A.">
        <title>Bacterial clade with the ribosomal RNA operon on a small plasmid rather than the chromosome.</title>
        <authorList>
            <person name="Anda M."/>
            <person name="Ohtsubo Y."/>
            <person name="Okubo T."/>
            <person name="Sugawara M."/>
            <person name="Nagata Y."/>
            <person name="Tsuda M."/>
            <person name="Minamisawa K."/>
            <person name="Mitsui H."/>
        </authorList>
    </citation>
    <scope>NUCLEOTIDE SEQUENCE</scope>
    <source>
        <strain evidence="6">JCM 14755</strain>
    </source>
</reference>
<dbReference type="PANTHER" id="PTHR42804:SF1">
    <property type="entry name" value="ALDEHYDE DEHYDROGENASE-RELATED"/>
    <property type="match status" value="1"/>
</dbReference>
<dbReference type="AlphaFoldDB" id="A0A0P0Z2V4"/>
<dbReference type="OrthoDB" id="9812625at2"/>
<name>A0A0P0Z2V4_9HYPH</name>
<feature type="domain" description="Aldehyde dehydrogenase" evidence="5">
    <location>
        <begin position="17"/>
        <end position="477"/>
    </location>
</feature>
<dbReference type="SUPFAM" id="SSF53720">
    <property type="entry name" value="ALDH-like"/>
    <property type="match status" value="1"/>
</dbReference>
<dbReference type="Gene3D" id="3.40.309.10">
    <property type="entry name" value="Aldehyde Dehydrogenase, Chain A, domain 2"/>
    <property type="match status" value="1"/>
</dbReference>
<sequence>MSRTIPDKRSFYIDGAWVAPVRAHDLDVIDPSTEEAVAVISLGNQDDTDKAVAAAKAAFPAWSRSEPAERLALVERILSIYQRRADEMAAAISLEMGAPKDMALTSQTAAGTGHIRNFIEAFRHFEFIRPLGPHAPTSMVAFEPVGVVGLITPWNWPMNQVTLKVIPALLGGNCSVLKPSEIAPLSSMLFAEIMDEAGVPSGVFNLVNGDGSGVGTQLSTHPDVDMISFTGSTRAGIAITKAAADTLKKVVLELGGKGANLIFADADADAVARGTRHCFNNSGQSCNAPTRMFVERPVYEEAVATAAEIARNTKVASADQPGRHIGPVVSKTQWDKIQGLIQAGIDEGARLVAGGTGLPEGVNRGYFVRPTVFADVSNDMTIARQEIFGPVLSIIPFDTEEDAVAMANDTIYGLTNYVQTSDGARRNRLARQLRAGMVETNGESLGAGSAFGGVKASGRAREGGIMGLEEFMDSKQISGWSR</sequence>
<dbReference type="PANTHER" id="PTHR42804">
    <property type="entry name" value="ALDEHYDE DEHYDROGENASE"/>
    <property type="match status" value="1"/>
</dbReference>
<dbReference type="InterPro" id="IPR016163">
    <property type="entry name" value="Ald_DH_C"/>
</dbReference>
<organism evidence="6">
    <name type="scientific">Aureimonas frigidaquae</name>
    <dbReference type="NCBI Taxonomy" id="424757"/>
    <lineage>
        <taxon>Bacteria</taxon>
        <taxon>Pseudomonadati</taxon>
        <taxon>Pseudomonadota</taxon>
        <taxon>Alphaproteobacteria</taxon>
        <taxon>Hyphomicrobiales</taxon>
        <taxon>Aurantimonadaceae</taxon>
        <taxon>Aureimonas</taxon>
    </lineage>
</organism>
<comment type="catalytic activity">
    <reaction evidence="4">
        <text>an aldehyde + NAD(+) + H2O = a carboxylate + NADH + 2 H(+)</text>
        <dbReference type="Rhea" id="RHEA:16185"/>
        <dbReference type="ChEBI" id="CHEBI:15377"/>
        <dbReference type="ChEBI" id="CHEBI:15378"/>
        <dbReference type="ChEBI" id="CHEBI:17478"/>
        <dbReference type="ChEBI" id="CHEBI:29067"/>
        <dbReference type="ChEBI" id="CHEBI:57540"/>
        <dbReference type="ChEBI" id="CHEBI:57945"/>
        <dbReference type="EC" id="1.2.1.3"/>
    </reaction>
</comment>
<dbReference type="InterPro" id="IPR016160">
    <property type="entry name" value="Ald_DH_CS_CYS"/>
</dbReference>
<evidence type="ECO:0000256" key="4">
    <source>
        <dbReference type="ARBA" id="ARBA00049194"/>
    </source>
</evidence>
<accession>A0A0P0Z2V4</accession>
<dbReference type="InterPro" id="IPR016161">
    <property type="entry name" value="Ald_DH/histidinol_DH"/>
</dbReference>
<dbReference type="CDD" id="cd07138">
    <property type="entry name" value="ALDH_CddD_SSP0762"/>
    <property type="match status" value="1"/>
</dbReference>
<evidence type="ECO:0000256" key="3">
    <source>
        <dbReference type="ARBA" id="ARBA00024226"/>
    </source>
</evidence>
<evidence type="ECO:0000256" key="2">
    <source>
        <dbReference type="ARBA" id="ARBA00023002"/>
    </source>
</evidence>
<comment type="similarity">
    <text evidence="1">Belongs to the aldehyde dehydrogenase family.</text>
</comment>